<dbReference type="RefSeq" id="WP_171218553.1">
    <property type="nucleotide sequence ID" value="NZ_JABEPP010000003.1"/>
</dbReference>
<reference evidence="1 2" key="1">
    <citation type="submission" date="2020-04" db="EMBL/GenBank/DDBJ databases">
        <title>Enterovirga sp. isolate from soil.</title>
        <authorList>
            <person name="Chea S."/>
            <person name="Kim D.-U."/>
        </authorList>
    </citation>
    <scope>NUCLEOTIDE SEQUENCE [LARGE SCALE GENOMIC DNA]</scope>
    <source>
        <strain evidence="1 2">DB1703</strain>
    </source>
</reference>
<evidence type="ECO:0000313" key="1">
    <source>
        <dbReference type="EMBL" id="NNM73056.1"/>
    </source>
</evidence>
<dbReference type="InterPro" id="IPR021352">
    <property type="entry name" value="DUF2971"/>
</dbReference>
<sequence length="289" mass="32889">MAYLEHRPSGTLYQYCSQEGFFGITRSKRLWFSDLAEANDPREIELGFEKFIEALKSVRHDEYSGERGIFLSILASKLAPYRKNIHAFCACFSQAPDELPMWSAYASSYTGLAIGFRPTALLGISGRVQKVRYLNDNTAADFRRMVLDVAQDLDRAPPAIDTDYWIPASVSVFAAVTALKHQSWSYEREVRMIHIQTKKPTEGVPTGMLPDGTETHWTEPLVRQVDGRPISYLEFPFGQYRDGAYDPRRAIKDVIIGPKCTLTELEVRDWLERCGFEDVVVRQSTCAVR</sequence>
<proteinExistence type="predicted"/>
<protein>
    <submittedName>
        <fullName evidence="1">DUF2971 domain-containing protein</fullName>
    </submittedName>
</protein>
<comment type="caution">
    <text evidence="1">The sequence shown here is derived from an EMBL/GenBank/DDBJ whole genome shotgun (WGS) entry which is preliminary data.</text>
</comment>
<keyword evidence="2" id="KW-1185">Reference proteome</keyword>
<dbReference type="EMBL" id="JABEPP010000003">
    <property type="protein sequence ID" value="NNM73056.1"/>
    <property type="molecule type" value="Genomic_DNA"/>
</dbReference>
<dbReference type="Proteomes" id="UP000564885">
    <property type="component" value="Unassembled WGS sequence"/>
</dbReference>
<accession>A0A849HZV9</accession>
<dbReference type="Pfam" id="PF11185">
    <property type="entry name" value="DUF2971"/>
    <property type="match status" value="1"/>
</dbReference>
<organism evidence="1 2">
    <name type="scientific">Enterovirga aerilata</name>
    <dbReference type="NCBI Taxonomy" id="2730920"/>
    <lineage>
        <taxon>Bacteria</taxon>
        <taxon>Pseudomonadati</taxon>
        <taxon>Pseudomonadota</taxon>
        <taxon>Alphaproteobacteria</taxon>
        <taxon>Hyphomicrobiales</taxon>
        <taxon>Methylobacteriaceae</taxon>
        <taxon>Enterovirga</taxon>
    </lineage>
</organism>
<name>A0A849HZV9_9HYPH</name>
<gene>
    <name evidence="1" type="ORF">HJG44_11765</name>
</gene>
<dbReference type="AlphaFoldDB" id="A0A849HZV9"/>
<evidence type="ECO:0000313" key="2">
    <source>
        <dbReference type="Proteomes" id="UP000564885"/>
    </source>
</evidence>